<dbReference type="SUPFAM" id="SSF82153">
    <property type="entry name" value="FAS1 domain"/>
    <property type="match status" value="2"/>
</dbReference>
<dbReference type="STRING" id="1392247.A0A3N4K8Y4"/>
<dbReference type="PANTHER" id="PTHR10900">
    <property type="entry name" value="PERIOSTIN-RELATED"/>
    <property type="match status" value="1"/>
</dbReference>
<dbReference type="GO" id="GO:0016236">
    <property type="term" value="P:macroautophagy"/>
    <property type="evidence" value="ECO:0007669"/>
    <property type="project" value="TreeGrafter"/>
</dbReference>
<feature type="compositionally biased region" description="Low complexity" evidence="1">
    <location>
        <begin position="333"/>
        <end position="353"/>
    </location>
</feature>
<evidence type="ECO:0000313" key="4">
    <source>
        <dbReference type="EMBL" id="RPB06893.1"/>
    </source>
</evidence>
<keyword evidence="2" id="KW-0732">Signal</keyword>
<name>A0A3N4K8Y4_9PEZI</name>
<dbReference type="EMBL" id="ML119209">
    <property type="protein sequence ID" value="RPB06893.1"/>
    <property type="molecule type" value="Genomic_DNA"/>
</dbReference>
<dbReference type="Pfam" id="PF02469">
    <property type="entry name" value="Fasciclin"/>
    <property type="match status" value="2"/>
</dbReference>
<evidence type="ECO:0000256" key="2">
    <source>
        <dbReference type="SAM" id="SignalP"/>
    </source>
</evidence>
<evidence type="ECO:0000313" key="5">
    <source>
        <dbReference type="Proteomes" id="UP000277580"/>
    </source>
</evidence>
<gene>
    <name evidence="4" type="ORF">P167DRAFT_540508</name>
</gene>
<evidence type="ECO:0000256" key="1">
    <source>
        <dbReference type="SAM" id="MobiDB-lite"/>
    </source>
</evidence>
<proteinExistence type="predicted"/>
<dbReference type="Gene3D" id="2.30.180.10">
    <property type="entry name" value="FAS1 domain"/>
    <property type="match status" value="2"/>
</dbReference>
<feature type="signal peptide" evidence="2">
    <location>
        <begin position="1"/>
        <end position="21"/>
    </location>
</feature>
<feature type="region of interest" description="Disordered" evidence="1">
    <location>
        <begin position="299"/>
        <end position="359"/>
    </location>
</feature>
<feature type="chain" id="PRO_5018229513" evidence="2">
    <location>
        <begin position="22"/>
        <end position="383"/>
    </location>
</feature>
<dbReference type="Proteomes" id="UP000277580">
    <property type="component" value="Unassembled WGS sequence"/>
</dbReference>
<dbReference type="PANTHER" id="PTHR10900:SF77">
    <property type="entry name" value="FI19380P1"/>
    <property type="match status" value="1"/>
</dbReference>
<accession>A0A3N4K8Y4</accession>
<dbReference type="OrthoDB" id="286301at2759"/>
<keyword evidence="5" id="KW-1185">Reference proteome</keyword>
<dbReference type="FunFam" id="2.30.180.10:FF:000032">
    <property type="entry name" value="Fasciclin domain-containing protein, putative"/>
    <property type="match status" value="1"/>
</dbReference>
<dbReference type="InterPro" id="IPR000782">
    <property type="entry name" value="FAS1_domain"/>
</dbReference>
<dbReference type="InParanoid" id="A0A3N4K8Y4"/>
<organism evidence="4 5">
    <name type="scientific">Morchella conica CCBAS932</name>
    <dbReference type="NCBI Taxonomy" id="1392247"/>
    <lineage>
        <taxon>Eukaryota</taxon>
        <taxon>Fungi</taxon>
        <taxon>Dikarya</taxon>
        <taxon>Ascomycota</taxon>
        <taxon>Pezizomycotina</taxon>
        <taxon>Pezizomycetes</taxon>
        <taxon>Pezizales</taxon>
        <taxon>Morchellaceae</taxon>
        <taxon>Morchella</taxon>
    </lineage>
</organism>
<evidence type="ECO:0000259" key="3">
    <source>
        <dbReference type="PROSITE" id="PS50213"/>
    </source>
</evidence>
<feature type="domain" description="FAS1" evidence="3">
    <location>
        <begin position="21"/>
        <end position="169"/>
    </location>
</feature>
<dbReference type="PROSITE" id="PS50213">
    <property type="entry name" value="FAS1"/>
    <property type="match status" value="2"/>
</dbReference>
<sequence>MISNKLLSLPLLLSLPVASLAQSLSQILGSTDSVSSLAAVLQGYPDITQSLSDARNITILAPSNEAFSALMNASSGMDMDNSTITALLTYHVLEGVYRSDAFRDTPQFLPTMLDDPRYGNFSNGGKQVVEAININRNPTLFSGAKMNSSVSTADVTFDGGVIHVIDTVLTLPMNVSTTAIAANLTAAAGALTAADLVDTVDTAQSITIFVPNNEAFQAIGNLLPTLSNEALMDILTYHVVGSVEFSSDLSDDQELTTLQGGQLTIRIEDGSVFVNGAQVILADVITTNGVVHVIDGVLNPNNTDDEPNTDAGETQSPAFESATRVSEVPFTSGVPTPTGTSMVTPSSSSTSTPNENAASSLKGNVVTGAVIGAAMVFAFAIVV</sequence>
<dbReference type="AlphaFoldDB" id="A0A3N4K8Y4"/>
<dbReference type="InterPro" id="IPR036378">
    <property type="entry name" value="FAS1_dom_sf"/>
</dbReference>
<protein>
    <submittedName>
        <fullName evidence="4">Fasciclin-domain-containing protein</fullName>
    </submittedName>
</protein>
<reference evidence="4 5" key="1">
    <citation type="journal article" date="2018" name="Nat. Ecol. Evol.">
        <title>Pezizomycetes genomes reveal the molecular basis of ectomycorrhizal truffle lifestyle.</title>
        <authorList>
            <person name="Murat C."/>
            <person name="Payen T."/>
            <person name="Noel B."/>
            <person name="Kuo A."/>
            <person name="Morin E."/>
            <person name="Chen J."/>
            <person name="Kohler A."/>
            <person name="Krizsan K."/>
            <person name="Balestrini R."/>
            <person name="Da Silva C."/>
            <person name="Montanini B."/>
            <person name="Hainaut M."/>
            <person name="Levati E."/>
            <person name="Barry K.W."/>
            <person name="Belfiori B."/>
            <person name="Cichocki N."/>
            <person name="Clum A."/>
            <person name="Dockter R.B."/>
            <person name="Fauchery L."/>
            <person name="Guy J."/>
            <person name="Iotti M."/>
            <person name="Le Tacon F."/>
            <person name="Lindquist E.A."/>
            <person name="Lipzen A."/>
            <person name="Malagnac F."/>
            <person name="Mello A."/>
            <person name="Molinier V."/>
            <person name="Miyauchi S."/>
            <person name="Poulain J."/>
            <person name="Riccioni C."/>
            <person name="Rubini A."/>
            <person name="Sitrit Y."/>
            <person name="Splivallo R."/>
            <person name="Traeger S."/>
            <person name="Wang M."/>
            <person name="Zifcakova L."/>
            <person name="Wipf D."/>
            <person name="Zambonelli A."/>
            <person name="Paolocci F."/>
            <person name="Nowrousian M."/>
            <person name="Ottonello S."/>
            <person name="Baldrian P."/>
            <person name="Spatafora J.W."/>
            <person name="Henrissat B."/>
            <person name="Nagy L.G."/>
            <person name="Aury J.M."/>
            <person name="Wincker P."/>
            <person name="Grigoriev I.V."/>
            <person name="Bonfante P."/>
            <person name="Martin F.M."/>
        </authorList>
    </citation>
    <scope>NUCLEOTIDE SEQUENCE [LARGE SCALE GENOMIC DNA]</scope>
    <source>
        <strain evidence="4 5">CCBAS932</strain>
    </source>
</reference>
<feature type="domain" description="FAS1" evidence="3">
    <location>
        <begin position="171"/>
        <end position="298"/>
    </location>
</feature>
<dbReference type="GO" id="GO:0000329">
    <property type="term" value="C:fungal-type vacuole membrane"/>
    <property type="evidence" value="ECO:0007669"/>
    <property type="project" value="TreeGrafter"/>
</dbReference>
<dbReference type="InterPro" id="IPR050904">
    <property type="entry name" value="Adhesion/Biosynth-related"/>
</dbReference>
<dbReference type="SMART" id="SM00554">
    <property type="entry name" value="FAS1"/>
    <property type="match status" value="2"/>
</dbReference>